<evidence type="ECO:0000313" key="2">
    <source>
        <dbReference type="EMBL" id="KAJ1178698.1"/>
    </source>
</evidence>
<feature type="compositionally biased region" description="Basic and acidic residues" evidence="1">
    <location>
        <begin position="73"/>
        <end position="82"/>
    </location>
</feature>
<evidence type="ECO:0000313" key="3">
    <source>
        <dbReference type="Proteomes" id="UP001066276"/>
    </source>
</evidence>
<keyword evidence="3" id="KW-1185">Reference proteome</keyword>
<accession>A0AAV7TQ12</accession>
<comment type="caution">
    <text evidence="2">The sequence shown here is derived from an EMBL/GenBank/DDBJ whole genome shotgun (WGS) entry which is preliminary data.</text>
</comment>
<feature type="region of interest" description="Disordered" evidence="1">
    <location>
        <begin position="73"/>
        <end position="110"/>
    </location>
</feature>
<gene>
    <name evidence="2" type="ORF">NDU88_003940</name>
</gene>
<proteinExistence type="predicted"/>
<organism evidence="2 3">
    <name type="scientific">Pleurodeles waltl</name>
    <name type="common">Iberian ribbed newt</name>
    <dbReference type="NCBI Taxonomy" id="8319"/>
    <lineage>
        <taxon>Eukaryota</taxon>
        <taxon>Metazoa</taxon>
        <taxon>Chordata</taxon>
        <taxon>Craniata</taxon>
        <taxon>Vertebrata</taxon>
        <taxon>Euteleostomi</taxon>
        <taxon>Amphibia</taxon>
        <taxon>Batrachia</taxon>
        <taxon>Caudata</taxon>
        <taxon>Salamandroidea</taxon>
        <taxon>Salamandridae</taxon>
        <taxon>Pleurodelinae</taxon>
        <taxon>Pleurodeles</taxon>
    </lineage>
</organism>
<dbReference type="EMBL" id="JANPWB010000006">
    <property type="protein sequence ID" value="KAJ1178698.1"/>
    <property type="molecule type" value="Genomic_DNA"/>
</dbReference>
<dbReference type="Proteomes" id="UP001066276">
    <property type="component" value="Chromosome 3_2"/>
</dbReference>
<name>A0AAV7TQ12_PLEWA</name>
<sequence>MRKGGPAGTFVAGVGHFPPSLLRHLACPPWPSLSYIWASAASDPARGFNRPDRPLLATTSQLLWIAAPLLHNQRDPRHKPATDTKSQPAAHGTRPAIRPRSTPWNAGQLPWTHRPFRCPRDLTTVGGSLRGTGLIGEIQGLSEAARLHVHHLCRPSHAPSAL</sequence>
<protein>
    <submittedName>
        <fullName evidence="2">Uncharacterized protein</fullName>
    </submittedName>
</protein>
<reference evidence="2" key="1">
    <citation type="journal article" date="2022" name="bioRxiv">
        <title>Sequencing and chromosome-scale assembly of the giantPleurodeles waltlgenome.</title>
        <authorList>
            <person name="Brown T."/>
            <person name="Elewa A."/>
            <person name="Iarovenko S."/>
            <person name="Subramanian E."/>
            <person name="Araus A.J."/>
            <person name="Petzold A."/>
            <person name="Susuki M."/>
            <person name="Suzuki K.-i.T."/>
            <person name="Hayashi T."/>
            <person name="Toyoda A."/>
            <person name="Oliveira C."/>
            <person name="Osipova E."/>
            <person name="Leigh N.D."/>
            <person name="Simon A."/>
            <person name="Yun M.H."/>
        </authorList>
    </citation>
    <scope>NUCLEOTIDE SEQUENCE</scope>
    <source>
        <strain evidence="2">20211129_DDA</strain>
        <tissue evidence="2">Liver</tissue>
    </source>
</reference>
<dbReference type="AlphaFoldDB" id="A0AAV7TQ12"/>
<evidence type="ECO:0000256" key="1">
    <source>
        <dbReference type="SAM" id="MobiDB-lite"/>
    </source>
</evidence>